<evidence type="ECO:0000313" key="2">
    <source>
        <dbReference type="Proteomes" id="UP001431783"/>
    </source>
</evidence>
<comment type="caution">
    <text evidence="1">The sequence shown here is derived from an EMBL/GenBank/DDBJ whole genome shotgun (WGS) entry which is preliminary data.</text>
</comment>
<name>A0AAW1UL55_9CUCU</name>
<sequence length="89" mass="10161">MELLKLKANRIQRAENFNVTDRYGHDFIAYASAGKYLAKTNDSTSSTVHLTLLSRVLEKQAICHSLTVPFLPSSRRRLKHVCGIRELME</sequence>
<accession>A0AAW1UL55</accession>
<evidence type="ECO:0000313" key="1">
    <source>
        <dbReference type="EMBL" id="KAK9880790.1"/>
    </source>
</evidence>
<keyword evidence="2" id="KW-1185">Reference proteome</keyword>
<gene>
    <name evidence="1" type="ORF">WA026_013119</name>
</gene>
<dbReference type="EMBL" id="JARQZJ010000066">
    <property type="protein sequence ID" value="KAK9880790.1"/>
    <property type="molecule type" value="Genomic_DNA"/>
</dbReference>
<protein>
    <submittedName>
        <fullName evidence="1">Uncharacterized protein</fullName>
    </submittedName>
</protein>
<dbReference type="Proteomes" id="UP001431783">
    <property type="component" value="Unassembled WGS sequence"/>
</dbReference>
<proteinExistence type="predicted"/>
<dbReference type="AlphaFoldDB" id="A0AAW1UL55"/>
<organism evidence="1 2">
    <name type="scientific">Henosepilachna vigintioctopunctata</name>
    <dbReference type="NCBI Taxonomy" id="420089"/>
    <lineage>
        <taxon>Eukaryota</taxon>
        <taxon>Metazoa</taxon>
        <taxon>Ecdysozoa</taxon>
        <taxon>Arthropoda</taxon>
        <taxon>Hexapoda</taxon>
        <taxon>Insecta</taxon>
        <taxon>Pterygota</taxon>
        <taxon>Neoptera</taxon>
        <taxon>Endopterygota</taxon>
        <taxon>Coleoptera</taxon>
        <taxon>Polyphaga</taxon>
        <taxon>Cucujiformia</taxon>
        <taxon>Coccinelloidea</taxon>
        <taxon>Coccinellidae</taxon>
        <taxon>Epilachninae</taxon>
        <taxon>Epilachnini</taxon>
        <taxon>Henosepilachna</taxon>
    </lineage>
</organism>
<reference evidence="1 2" key="1">
    <citation type="submission" date="2023-03" db="EMBL/GenBank/DDBJ databases">
        <title>Genome insight into feeding habits of ladybird beetles.</title>
        <authorList>
            <person name="Li H.-S."/>
            <person name="Huang Y.-H."/>
            <person name="Pang H."/>
        </authorList>
    </citation>
    <scope>NUCLEOTIDE SEQUENCE [LARGE SCALE GENOMIC DNA]</scope>
    <source>
        <strain evidence="1">SYSU_2023b</strain>
        <tissue evidence="1">Whole body</tissue>
    </source>
</reference>